<feature type="region of interest" description="Disordered" evidence="1">
    <location>
        <begin position="93"/>
        <end position="137"/>
    </location>
</feature>
<evidence type="ECO:0000313" key="3">
    <source>
        <dbReference type="EMBL" id="KAF0699611.1"/>
    </source>
</evidence>
<reference evidence="4 5" key="1">
    <citation type="submission" date="2019-03" db="EMBL/GenBank/DDBJ databases">
        <authorList>
            <person name="Gaulin E."/>
            <person name="Dumas B."/>
        </authorList>
    </citation>
    <scope>NUCLEOTIDE SEQUENCE [LARGE SCALE GENOMIC DNA]</scope>
    <source>
        <strain evidence="4">CBS 568.67</strain>
    </source>
</reference>
<evidence type="ECO:0000256" key="2">
    <source>
        <dbReference type="SAM" id="SignalP"/>
    </source>
</evidence>
<feature type="compositionally biased region" description="Acidic residues" evidence="1">
    <location>
        <begin position="107"/>
        <end position="137"/>
    </location>
</feature>
<reference evidence="3" key="2">
    <citation type="submission" date="2019-06" db="EMBL/GenBank/DDBJ databases">
        <title>Genomics analysis of Aphanomyces spp. identifies a new class of oomycete effector associated with host adaptation.</title>
        <authorList>
            <person name="Gaulin E."/>
        </authorList>
    </citation>
    <scope>NUCLEOTIDE SEQUENCE</scope>
    <source>
        <strain evidence="3">CBS 578.67</strain>
    </source>
</reference>
<accession>A0A485KP45</accession>
<name>A0A485KP45_9STRA</name>
<keyword evidence="2" id="KW-0732">Signal</keyword>
<proteinExistence type="predicted"/>
<gene>
    <name evidence="4" type="primary">Aste57867_9827</name>
    <name evidence="3" type="ORF">As57867_009788</name>
    <name evidence="4" type="ORF">ASTE57867_9827</name>
</gene>
<dbReference type="EMBL" id="VJMH01005166">
    <property type="protein sequence ID" value="KAF0699611.1"/>
    <property type="molecule type" value="Genomic_DNA"/>
</dbReference>
<evidence type="ECO:0000313" key="5">
    <source>
        <dbReference type="Proteomes" id="UP000332933"/>
    </source>
</evidence>
<protein>
    <submittedName>
        <fullName evidence="4">Aste57867_9827 protein</fullName>
    </submittedName>
</protein>
<dbReference type="AlphaFoldDB" id="A0A485KP45"/>
<dbReference type="EMBL" id="CAADRA010005187">
    <property type="protein sequence ID" value="VFT86706.1"/>
    <property type="molecule type" value="Genomic_DNA"/>
</dbReference>
<organism evidence="4 5">
    <name type="scientific">Aphanomyces stellatus</name>
    <dbReference type="NCBI Taxonomy" id="120398"/>
    <lineage>
        <taxon>Eukaryota</taxon>
        <taxon>Sar</taxon>
        <taxon>Stramenopiles</taxon>
        <taxon>Oomycota</taxon>
        <taxon>Saprolegniomycetes</taxon>
        <taxon>Saprolegniales</taxon>
        <taxon>Verrucalvaceae</taxon>
        <taxon>Aphanomyces</taxon>
    </lineage>
</organism>
<feature type="signal peptide" evidence="2">
    <location>
        <begin position="1"/>
        <end position="16"/>
    </location>
</feature>
<sequence length="137" mass="14601">MKFILTSLFVAAVAVAGDSPTTTVVPSTPTPTMTKPVRPTCARCPDSCILVRPGPNLYYICYSLGSQMCKMSCHNGQPGGPCLELCYNNTVRTPAPTPTPTPTVTDEPTDDCDPTDDDDEPSDDEPTDGDDEPTDDN</sequence>
<feature type="chain" id="PRO_5036116134" evidence="2">
    <location>
        <begin position="17"/>
        <end position="137"/>
    </location>
</feature>
<evidence type="ECO:0000313" key="4">
    <source>
        <dbReference type="EMBL" id="VFT86706.1"/>
    </source>
</evidence>
<dbReference type="Proteomes" id="UP000332933">
    <property type="component" value="Unassembled WGS sequence"/>
</dbReference>
<evidence type="ECO:0000256" key="1">
    <source>
        <dbReference type="SAM" id="MobiDB-lite"/>
    </source>
</evidence>
<keyword evidence="5" id="KW-1185">Reference proteome</keyword>